<feature type="domain" description="Ig-like" evidence="11">
    <location>
        <begin position="20"/>
        <end position="128"/>
    </location>
</feature>
<gene>
    <name evidence="12" type="ORF">ACEWY4_022912</name>
</gene>
<dbReference type="Proteomes" id="UP001591681">
    <property type="component" value="Unassembled WGS sequence"/>
</dbReference>
<evidence type="ECO:0000259" key="11">
    <source>
        <dbReference type="PROSITE" id="PS50835"/>
    </source>
</evidence>
<organism evidence="12 13">
    <name type="scientific">Coilia grayii</name>
    <name type="common">Gray's grenadier anchovy</name>
    <dbReference type="NCBI Taxonomy" id="363190"/>
    <lineage>
        <taxon>Eukaryota</taxon>
        <taxon>Metazoa</taxon>
        <taxon>Chordata</taxon>
        <taxon>Craniata</taxon>
        <taxon>Vertebrata</taxon>
        <taxon>Euteleostomi</taxon>
        <taxon>Actinopterygii</taxon>
        <taxon>Neopterygii</taxon>
        <taxon>Teleostei</taxon>
        <taxon>Clupei</taxon>
        <taxon>Clupeiformes</taxon>
        <taxon>Clupeoidei</taxon>
        <taxon>Engraulidae</taxon>
        <taxon>Coilinae</taxon>
        <taxon>Coilia</taxon>
    </lineage>
</organism>
<dbReference type="SMART" id="SM00409">
    <property type="entry name" value="IG"/>
    <property type="match status" value="6"/>
</dbReference>
<keyword evidence="7" id="KW-1015">Disulfide bond</keyword>
<evidence type="ECO:0000256" key="9">
    <source>
        <dbReference type="SAM" id="Phobius"/>
    </source>
</evidence>
<accession>A0ABD1J1M1</accession>
<evidence type="ECO:0000256" key="5">
    <source>
        <dbReference type="ARBA" id="ARBA00022989"/>
    </source>
</evidence>
<evidence type="ECO:0000313" key="12">
    <source>
        <dbReference type="EMBL" id="KAL2081059.1"/>
    </source>
</evidence>
<keyword evidence="4" id="KW-0677">Repeat</keyword>
<dbReference type="SMART" id="SM00406">
    <property type="entry name" value="IGv"/>
    <property type="match status" value="1"/>
</dbReference>
<keyword evidence="13" id="KW-1185">Reference proteome</keyword>
<feature type="domain" description="Ig-like" evidence="11">
    <location>
        <begin position="148"/>
        <end position="262"/>
    </location>
</feature>
<evidence type="ECO:0000256" key="2">
    <source>
        <dbReference type="ARBA" id="ARBA00022692"/>
    </source>
</evidence>
<proteinExistence type="predicted"/>
<dbReference type="Gene3D" id="2.60.40.10">
    <property type="entry name" value="Immunoglobulins"/>
    <property type="match status" value="4"/>
</dbReference>
<dbReference type="InterPro" id="IPR051102">
    <property type="entry name" value="IgSF_V-set/TM_domain"/>
</dbReference>
<evidence type="ECO:0000256" key="10">
    <source>
        <dbReference type="SAM" id="SignalP"/>
    </source>
</evidence>
<feature type="transmembrane region" description="Helical" evidence="9">
    <location>
        <begin position="839"/>
        <end position="865"/>
    </location>
</feature>
<feature type="domain" description="Ig-like" evidence="11">
    <location>
        <begin position="274"/>
        <end position="390"/>
    </location>
</feature>
<feature type="domain" description="Ig-like" evidence="11">
    <location>
        <begin position="685"/>
        <end position="819"/>
    </location>
</feature>
<dbReference type="FunFam" id="2.60.40.10:FF:002026">
    <property type="entry name" value="Prostaglandin F2 receptor inhibitor"/>
    <property type="match status" value="1"/>
</dbReference>
<keyword evidence="8" id="KW-0393">Immunoglobulin domain</keyword>
<feature type="domain" description="Ig-like" evidence="11">
    <location>
        <begin position="403"/>
        <end position="531"/>
    </location>
</feature>
<evidence type="ECO:0000256" key="3">
    <source>
        <dbReference type="ARBA" id="ARBA00022729"/>
    </source>
</evidence>
<name>A0ABD1J1M1_9TELE</name>
<comment type="subcellular location">
    <subcellularLocation>
        <location evidence="1">Membrane</location>
        <topology evidence="1">Single-pass membrane protein</topology>
    </subcellularLocation>
</comment>
<dbReference type="InterPro" id="IPR003598">
    <property type="entry name" value="Ig_sub2"/>
</dbReference>
<feature type="chain" id="PRO_5044779332" description="Ig-like domain-containing protein" evidence="10">
    <location>
        <begin position="21"/>
        <end position="884"/>
    </location>
</feature>
<dbReference type="SMART" id="SM00408">
    <property type="entry name" value="IGc2"/>
    <property type="match status" value="3"/>
</dbReference>
<reference evidence="12 13" key="1">
    <citation type="submission" date="2024-09" db="EMBL/GenBank/DDBJ databases">
        <title>A chromosome-level genome assembly of Gray's grenadier anchovy, Coilia grayii.</title>
        <authorList>
            <person name="Fu Z."/>
        </authorList>
    </citation>
    <scope>NUCLEOTIDE SEQUENCE [LARGE SCALE GENOMIC DNA]</scope>
    <source>
        <strain evidence="12">G4</strain>
        <tissue evidence="12">Muscle</tissue>
    </source>
</reference>
<comment type="caution">
    <text evidence="12">The sequence shown here is derived from an EMBL/GenBank/DDBJ whole genome shotgun (WGS) entry which is preliminary data.</text>
</comment>
<evidence type="ECO:0000256" key="6">
    <source>
        <dbReference type="ARBA" id="ARBA00023136"/>
    </source>
</evidence>
<keyword evidence="5 9" id="KW-1133">Transmembrane helix</keyword>
<feature type="signal peptide" evidence="10">
    <location>
        <begin position="1"/>
        <end position="20"/>
    </location>
</feature>
<evidence type="ECO:0000256" key="1">
    <source>
        <dbReference type="ARBA" id="ARBA00004167"/>
    </source>
</evidence>
<dbReference type="InterPro" id="IPR007110">
    <property type="entry name" value="Ig-like_dom"/>
</dbReference>
<dbReference type="InterPro" id="IPR013783">
    <property type="entry name" value="Ig-like_fold"/>
</dbReference>
<evidence type="ECO:0000313" key="13">
    <source>
        <dbReference type="Proteomes" id="UP001591681"/>
    </source>
</evidence>
<keyword evidence="6 9" id="KW-0472">Membrane</keyword>
<evidence type="ECO:0000256" key="7">
    <source>
        <dbReference type="ARBA" id="ARBA00023157"/>
    </source>
</evidence>
<evidence type="ECO:0000256" key="4">
    <source>
        <dbReference type="ARBA" id="ARBA00022737"/>
    </source>
</evidence>
<dbReference type="Pfam" id="PF07686">
    <property type="entry name" value="V-set"/>
    <property type="match status" value="1"/>
</dbReference>
<dbReference type="EMBL" id="JBHFQA010000020">
    <property type="protein sequence ID" value="KAL2081059.1"/>
    <property type="molecule type" value="Genomic_DNA"/>
</dbReference>
<keyword evidence="3 10" id="KW-0732">Signal</keyword>
<feature type="domain" description="Ig-like" evidence="11">
    <location>
        <begin position="544"/>
        <end position="670"/>
    </location>
</feature>
<dbReference type="SUPFAM" id="SSF48726">
    <property type="entry name" value="Immunoglobulin"/>
    <property type="match status" value="4"/>
</dbReference>
<protein>
    <recommendedName>
        <fullName evidence="11">Ig-like domain-containing protein</fullName>
    </recommendedName>
</protein>
<dbReference type="GO" id="GO:0016020">
    <property type="term" value="C:membrane"/>
    <property type="evidence" value="ECO:0007669"/>
    <property type="project" value="UniProtKB-SubCell"/>
</dbReference>
<dbReference type="InterPro" id="IPR013106">
    <property type="entry name" value="Ig_V-set"/>
</dbReference>
<dbReference type="InterPro" id="IPR003599">
    <property type="entry name" value="Ig_sub"/>
</dbReference>
<dbReference type="FunFam" id="2.60.40.10:FF:000191">
    <property type="entry name" value="Immunoglobulin superfamily member 3"/>
    <property type="match status" value="1"/>
</dbReference>
<dbReference type="PANTHER" id="PTHR12207">
    <property type="entry name" value="V-SET AND TRANSMEMBRANE DOMAIN-CONTAINING PROTEIN"/>
    <property type="match status" value="1"/>
</dbReference>
<dbReference type="PANTHER" id="PTHR12207:SF3">
    <property type="entry name" value="PROSTAGLANDIN F2 RECEPTOR NEGATIVE REGULATOR"/>
    <property type="match status" value="1"/>
</dbReference>
<evidence type="ECO:0000256" key="8">
    <source>
        <dbReference type="ARBA" id="ARBA00023319"/>
    </source>
</evidence>
<dbReference type="AlphaFoldDB" id="A0ABD1J1M1"/>
<sequence>MENIFFAALTLLATLVLCEGRVVKVPDGPLVRVEGQDVAIRCDVSNYEGPRDQDFEWMMVQAGNKYQIVSTFDSRFPDATLFRDRVSSGDISIKKLTDSSAELRIKKVRATDSATYQCSTPSTDTVLSGNYEADVELRVIGDSLTVVPSIPKPALSEGEQLELYCNATRSFAEHTSLSVTWSLKKGGSPMVDILTFGPDDKVTVGDSYTQRYADGGMRLDLRGGGLYGLVVSGARPDDQGKYVCTAREWVRQAGGSLHKILEKSEDMGKVTVKPTAQSLLVTVVKNTTLNVEDTLNLTCSVATGSLASLALEVEWLMSHGSGSPQVLIRMDRDGTVTGGSAQLGLFRITARDFQLIAHKVERSNSGQYSCRIRAWLPQSSTKWYQAADVTSDPVQVLVTQLEPDYKVTLSAAATPQFTYEPTELHCEVSDILHLREGRLGVTWLYTEATPGDVSPTTATIATLNEQGTLVPGPAYQKRLESGDIALSRGEPSVFRLRLVRTRTQDMGAYSCSVAAWSPSRQGGWEKAKEIPSTQLKVQWSPKTPVLSVVAHRIREASSAGSTFEMSCHVTGQNLQNPGYSVLVRTEEKVGAASRKVLSLNADSVLQLEEWTEPGRVDSVALEKTGPLEYRFRLYGAQLSDRGLYYCEVTAWTREQGGSGSAGGDWSRVVSAESNKIQISFEDTGPVFNVSIHSDKHSVSPGETAKLQCIIAVQGASPNRGDVSFEVQWFHYPVHAVENGGAEPLISMDRWGLVRKSMSATATAANQSAVDCSLERSDAHTYTLSVHGAREADAGEYHCTATPWLLAPASGSWSKGTQLTSTPAYLSIRLALWESMRMPLLYGVAASVGVGLVSILLGLMCAHCCCRNTLHTPRSSNKLMDLEMD</sequence>
<dbReference type="InterPro" id="IPR036179">
    <property type="entry name" value="Ig-like_dom_sf"/>
</dbReference>
<dbReference type="PROSITE" id="PS50835">
    <property type="entry name" value="IG_LIKE"/>
    <property type="match status" value="6"/>
</dbReference>
<keyword evidence="2 9" id="KW-0812">Transmembrane</keyword>